<keyword evidence="3" id="KW-0812">Transmembrane</keyword>
<reference evidence="5 6" key="1">
    <citation type="submission" date="2016-10" db="EMBL/GenBank/DDBJ databases">
        <title>Silvanigrella aquatica sp. nov., isolated from a freshwater lake located in the Black Forest, Germany, description of Silvanigrellaceae fam. nov., Silvanigrellales ord. nov., reclassification of the order Bdellovibrionales in the class Oligoflexia, reclassification of the families Bacteriovoracaceae and Halobacteriovoraceae in the new order Bacteriovoracales ord. nov., and reclassification of the family Pseudobacteriovoracaceae in the order Oligoflexiales.</title>
        <authorList>
            <person name="Hahn M.W."/>
            <person name="Schmidt J."/>
            <person name="Koll U."/>
            <person name="Rohde M."/>
            <person name="Verbag S."/>
            <person name="Pitt A."/>
            <person name="Nakai R."/>
            <person name="Naganuma T."/>
            <person name="Lang E."/>
        </authorList>
    </citation>
    <scope>NUCLEOTIDE SEQUENCE [LARGE SCALE GENOMIC DNA]</scope>
    <source>
        <strain evidence="5 6">MWH-Nonnen-W8red</strain>
    </source>
</reference>
<feature type="transmembrane region" description="Helical" evidence="3">
    <location>
        <begin position="6"/>
        <end position="26"/>
    </location>
</feature>
<evidence type="ECO:0000256" key="1">
    <source>
        <dbReference type="ARBA" id="ARBA00022729"/>
    </source>
</evidence>
<dbReference type="SUPFAM" id="SSF56219">
    <property type="entry name" value="DNase I-like"/>
    <property type="match status" value="1"/>
</dbReference>
<dbReference type="GO" id="GO:0005576">
    <property type="term" value="C:extracellular region"/>
    <property type="evidence" value="ECO:0007669"/>
    <property type="project" value="InterPro"/>
</dbReference>
<evidence type="ECO:0000256" key="3">
    <source>
        <dbReference type="SAM" id="Phobius"/>
    </source>
</evidence>
<dbReference type="OrthoDB" id="338539at2"/>
<dbReference type="EMBL" id="CP017834">
    <property type="protein sequence ID" value="APJ03706.1"/>
    <property type="molecule type" value="Genomic_DNA"/>
</dbReference>
<dbReference type="InterPro" id="IPR038772">
    <property type="entry name" value="Sph/SMPD2-like"/>
</dbReference>
<dbReference type="PANTHER" id="PTHR16320:SF23">
    <property type="entry name" value="SPHINGOMYELINASE C 1"/>
    <property type="match status" value="1"/>
</dbReference>
<keyword evidence="1" id="KW-0732">Signal</keyword>
<dbReference type="Gene3D" id="3.60.10.10">
    <property type="entry name" value="Endonuclease/exonuclease/phosphatase"/>
    <property type="match status" value="1"/>
</dbReference>
<dbReference type="STRING" id="1915309.AXG55_07220"/>
<keyword evidence="3" id="KW-1133">Transmembrane helix</keyword>
<dbReference type="InterPro" id="IPR017766">
    <property type="entry name" value="Sphingomyelinase/PLipase_C"/>
</dbReference>
<proteinExistence type="predicted"/>
<dbReference type="GO" id="GO:0004767">
    <property type="term" value="F:sphingomyelin phosphodiesterase activity"/>
    <property type="evidence" value="ECO:0007669"/>
    <property type="project" value="InterPro"/>
</dbReference>
<evidence type="ECO:0000313" key="5">
    <source>
        <dbReference type="EMBL" id="APJ03706.1"/>
    </source>
</evidence>
<dbReference type="NCBIfam" id="TIGR03395">
    <property type="entry name" value="sphingomy"/>
    <property type="match status" value="1"/>
</dbReference>
<accession>A0A1L4D0H9</accession>
<keyword evidence="3" id="KW-0472">Membrane</keyword>
<dbReference type="RefSeq" id="WP_148697448.1">
    <property type="nucleotide sequence ID" value="NZ_CP017834.1"/>
</dbReference>
<feature type="domain" description="Endonuclease/exonuclease/phosphatase" evidence="4">
    <location>
        <begin position="62"/>
        <end position="294"/>
    </location>
</feature>
<dbReference type="KEGG" id="saqi:AXG55_07220"/>
<sequence length="503" mass="58263">MIYKNIYWFFFTYFSLSFIFLFDISNAQEQKENNRRGSTYEDGLSIATYNLMLLPSGLYPNYAQQIRANLAADSEFFKYQDVIVFEELFDTNAATEMLNKLKPMFPYQTPIVGSTKVDWNATTGAWSPFTPYNGGVAIISKWPIVEKSQHIYKYACGADYFSLKGFAYAKIKYNNTFYNIIGTHLQADDNGCLGSYTKGILGRKIDLTEMVNFVNEKKFPKEEYVIYAGDMNIDTDNKIEYNDMINILNVRPPIYVGVPFSADNKRNGIGFERYPTYKSENLDHILVSKNHRKMPQWFNLKYDNQSLSQWKVKTKGRYWSYTDISDHYPLMAFSYATEKTPKHSFAPINGNYYKITLKELKSNKYIAYDDDYKNKKIYLDNKTNSNYITFNLSNNFSMIDNGCILSGDLVKLELSQFPGYIVSDYLIPSNAVDNKTFSALSNLKALFEKSDANKCLSNNDIVTIKQNDNFLFSSGENEKFLLNMHSEELPSYYDWSSSLIYRN</sequence>
<protein>
    <submittedName>
        <fullName evidence="5">Sphingomyelin phosphodiesterase</fullName>
    </submittedName>
</protein>
<dbReference type="PANTHER" id="PTHR16320">
    <property type="entry name" value="SPHINGOMYELINASE FAMILY MEMBER"/>
    <property type="match status" value="1"/>
</dbReference>
<evidence type="ECO:0000313" key="6">
    <source>
        <dbReference type="Proteomes" id="UP000184731"/>
    </source>
</evidence>
<gene>
    <name evidence="5" type="ORF">AXG55_07220</name>
</gene>
<keyword evidence="2" id="KW-0378">Hydrolase</keyword>
<dbReference type="AlphaFoldDB" id="A0A1L4D0H9"/>
<dbReference type="Pfam" id="PF03372">
    <property type="entry name" value="Exo_endo_phos"/>
    <property type="match status" value="1"/>
</dbReference>
<dbReference type="CDD" id="cd09078">
    <property type="entry name" value="nSMase"/>
    <property type="match status" value="1"/>
</dbReference>
<dbReference type="InterPro" id="IPR036691">
    <property type="entry name" value="Endo/exonu/phosph_ase_sf"/>
</dbReference>
<keyword evidence="6" id="KW-1185">Reference proteome</keyword>
<dbReference type="Proteomes" id="UP000184731">
    <property type="component" value="Chromosome"/>
</dbReference>
<evidence type="ECO:0000256" key="2">
    <source>
        <dbReference type="ARBA" id="ARBA00022801"/>
    </source>
</evidence>
<evidence type="ECO:0000259" key="4">
    <source>
        <dbReference type="Pfam" id="PF03372"/>
    </source>
</evidence>
<dbReference type="InterPro" id="IPR005135">
    <property type="entry name" value="Endo/exonuclease/phosphatase"/>
</dbReference>
<organism evidence="5 6">
    <name type="scientific">Silvanigrella aquatica</name>
    <dbReference type="NCBI Taxonomy" id="1915309"/>
    <lineage>
        <taxon>Bacteria</taxon>
        <taxon>Pseudomonadati</taxon>
        <taxon>Bdellovibrionota</taxon>
        <taxon>Oligoflexia</taxon>
        <taxon>Silvanigrellales</taxon>
        <taxon>Silvanigrellaceae</taxon>
        <taxon>Silvanigrella</taxon>
    </lineage>
</organism>
<name>A0A1L4D0H9_9BACT</name>